<protein>
    <submittedName>
        <fullName evidence="1">Uncharacterized protein</fullName>
    </submittedName>
</protein>
<reference evidence="1" key="1">
    <citation type="journal article" date="2021" name="Proc. Natl. Acad. Sci. U.S.A.">
        <title>A Catalog of Tens of Thousands of Viruses from Human Metagenomes Reveals Hidden Associations with Chronic Diseases.</title>
        <authorList>
            <person name="Tisza M.J."/>
            <person name="Buck C.B."/>
        </authorList>
    </citation>
    <scope>NUCLEOTIDE SEQUENCE</scope>
    <source>
        <strain evidence="1">CtrNG92</strain>
    </source>
</reference>
<proteinExistence type="predicted"/>
<organism evidence="1">
    <name type="scientific">Caudovirales sp. ctrNG92</name>
    <dbReference type="NCBI Taxonomy" id="2827638"/>
    <lineage>
        <taxon>Viruses</taxon>
        <taxon>Duplodnaviria</taxon>
        <taxon>Heunggongvirae</taxon>
        <taxon>Uroviricota</taxon>
        <taxon>Caudoviricetes</taxon>
    </lineage>
</organism>
<sequence length="159" mass="17181">MAYGYPYQPGGMPNYFNTNYMPPAPQMNMNPPAPTQNAQAQSTPGSNVTWIYVNGMAGAREQIVQPGQTAWMMDNNEPVIFVKSVDTMGSAKLRAFRLDEITERANAPESGQYASANDLSTMNERISRLETAFGGLMNELGGVKKHEPVGADCGQAGGK</sequence>
<dbReference type="EMBL" id="BK032578">
    <property type="protein sequence ID" value="DAF49251.1"/>
    <property type="molecule type" value="Genomic_DNA"/>
</dbReference>
<accession>A0A8S5SEL7</accession>
<evidence type="ECO:0000313" key="1">
    <source>
        <dbReference type="EMBL" id="DAF49251.1"/>
    </source>
</evidence>
<name>A0A8S5SEL7_9CAUD</name>